<evidence type="ECO:0000313" key="5">
    <source>
        <dbReference type="EMBL" id="TPX51279.1"/>
    </source>
</evidence>
<dbReference type="InterPro" id="IPR001345">
    <property type="entry name" value="PG/BPGM_mutase_AS"/>
</dbReference>
<gene>
    <name evidence="5" type="ORF">SeLEV6574_g00403</name>
    <name evidence="6" type="ORF">SeMB42_g00279</name>
</gene>
<evidence type="ECO:0000313" key="6">
    <source>
        <dbReference type="EMBL" id="TPX54421.1"/>
    </source>
</evidence>
<dbReference type="STRING" id="286115.A0A507DSI2"/>
<dbReference type="InterPro" id="IPR029033">
    <property type="entry name" value="His_PPase_superfam"/>
</dbReference>
<comment type="caution">
    <text evidence="6">The sequence shown here is derived from an EMBL/GenBank/DDBJ whole genome shotgun (WGS) entry which is preliminary data.</text>
</comment>
<evidence type="ECO:0000313" key="8">
    <source>
        <dbReference type="Proteomes" id="UP000320475"/>
    </source>
</evidence>
<keyword evidence="1" id="KW-0547">Nucleotide-binding</keyword>
<dbReference type="GO" id="GO:0006003">
    <property type="term" value="P:fructose 2,6-bisphosphate metabolic process"/>
    <property type="evidence" value="ECO:0007669"/>
    <property type="project" value="InterPro"/>
</dbReference>
<dbReference type="Proteomes" id="UP000320475">
    <property type="component" value="Unassembled WGS sequence"/>
</dbReference>
<dbReference type="CDD" id="cd07067">
    <property type="entry name" value="HP_PGM_like"/>
    <property type="match status" value="1"/>
</dbReference>
<dbReference type="SMART" id="SM00855">
    <property type="entry name" value="PGAM"/>
    <property type="match status" value="1"/>
</dbReference>
<dbReference type="FunFam" id="3.40.50.1240:FF:000006">
    <property type="entry name" value="6-phosphofructo-2-kinase/fructose-2, 6-bisphosphatase"/>
    <property type="match status" value="1"/>
</dbReference>
<dbReference type="Pfam" id="PF01591">
    <property type="entry name" value="6PF2K"/>
    <property type="match status" value="1"/>
</dbReference>
<dbReference type="Pfam" id="PF00300">
    <property type="entry name" value="His_Phos_1"/>
    <property type="match status" value="1"/>
</dbReference>
<accession>A0A507DSI2</accession>
<proteinExistence type="predicted"/>
<dbReference type="EMBL" id="QEAM01000006">
    <property type="protein sequence ID" value="TPX51279.1"/>
    <property type="molecule type" value="Genomic_DNA"/>
</dbReference>
<dbReference type="GO" id="GO:0003873">
    <property type="term" value="F:6-phosphofructo-2-kinase activity"/>
    <property type="evidence" value="ECO:0007669"/>
    <property type="project" value="InterPro"/>
</dbReference>
<reference evidence="7 8" key="1">
    <citation type="journal article" date="2019" name="Sci. Rep.">
        <title>Comparative genomics of chytrid fungi reveal insights into the obligate biotrophic and pathogenic lifestyle of Synchytrium endobioticum.</title>
        <authorList>
            <person name="van de Vossenberg B.T.L.H."/>
            <person name="Warris S."/>
            <person name="Nguyen H.D.T."/>
            <person name="van Gent-Pelzer M.P.E."/>
            <person name="Joly D.L."/>
            <person name="van de Geest H.C."/>
            <person name="Bonants P.J.M."/>
            <person name="Smith D.S."/>
            <person name="Levesque C.A."/>
            <person name="van der Lee T.A.J."/>
        </authorList>
    </citation>
    <scope>NUCLEOTIDE SEQUENCE [LARGE SCALE GENOMIC DNA]</scope>
    <source>
        <strain evidence="5 8">LEV6574</strain>
        <strain evidence="6 7">MB42</strain>
    </source>
</reference>
<evidence type="ECO:0000256" key="1">
    <source>
        <dbReference type="ARBA" id="ARBA00022741"/>
    </source>
</evidence>
<dbReference type="GO" id="GO:0004331">
    <property type="term" value="F:fructose-2,6-bisphosphate 2-phosphatase activity"/>
    <property type="evidence" value="ECO:0007669"/>
    <property type="project" value="TreeGrafter"/>
</dbReference>
<dbReference type="GO" id="GO:0005829">
    <property type="term" value="C:cytosol"/>
    <property type="evidence" value="ECO:0007669"/>
    <property type="project" value="TreeGrafter"/>
</dbReference>
<dbReference type="PANTHER" id="PTHR10606">
    <property type="entry name" value="6-PHOSPHOFRUCTO-2-KINASE/FRUCTOSE-2,6-BISPHOSPHATASE"/>
    <property type="match status" value="1"/>
</dbReference>
<dbReference type="Gene3D" id="3.40.50.300">
    <property type="entry name" value="P-loop containing nucleotide triphosphate hydrolases"/>
    <property type="match status" value="1"/>
</dbReference>
<name>A0A507DSI2_9FUNG</name>
<dbReference type="EMBL" id="QEAN01000005">
    <property type="protein sequence ID" value="TPX54421.1"/>
    <property type="molecule type" value="Genomic_DNA"/>
</dbReference>
<keyword evidence="7" id="KW-1185">Reference proteome</keyword>
<evidence type="ECO:0000256" key="2">
    <source>
        <dbReference type="ARBA" id="ARBA00022840"/>
    </source>
</evidence>
<dbReference type="PRINTS" id="PR00991">
    <property type="entry name" value="6PFRUCTKNASE"/>
</dbReference>
<dbReference type="Proteomes" id="UP000317494">
    <property type="component" value="Unassembled WGS sequence"/>
</dbReference>
<dbReference type="GO" id="GO:0005524">
    <property type="term" value="F:ATP binding"/>
    <property type="evidence" value="ECO:0007669"/>
    <property type="project" value="UniProtKB-KW"/>
</dbReference>
<dbReference type="InterPro" id="IPR013079">
    <property type="entry name" value="6Phosfructo_kin"/>
</dbReference>
<dbReference type="InterPro" id="IPR003094">
    <property type="entry name" value="6Pfruct_kin"/>
</dbReference>
<dbReference type="GO" id="GO:0006000">
    <property type="term" value="P:fructose metabolic process"/>
    <property type="evidence" value="ECO:0007669"/>
    <property type="project" value="InterPro"/>
</dbReference>
<feature type="domain" description="6-phosphofructo-2-kinase" evidence="4">
    <location>
        <begin position="33"/>
        <end position="249"/>
    </location>
</feature>
<protein>
    <recommendedName>
        <fullName evidence="4">6-phosphofructo-2-kinase domain-containing protein</fullName>
    </recommendedName>
</protein>
<dbReference type="VEuPathDB" id="FungiDB:SeMB42_g00279"/>
<sequence length="492" mass="55901">MDGIHHSINTPVRDEHSEQTFARRGYQKSVPISSKLCVAMVGLPARGKTYVARKIVRYLNWLGYPARIYNVGQYRREAVGAVQQDFWDHTNQEANTLRNNLSMRALKDMIQWLQTPTACVAIYDAANTTPEKRKFVLDACNEEGVQVMFVESICDDQTIIMENIKEVKISSPDYAGIDPEEAVKDFMQRIKQQESTYEKISTKEMDELSPTSVPFIQLVNIGTQVLLNRIRGYLPSRICYFCMNLNIAPRHIYMSRHGESDFNVAGKIGGNSNLSKRGEIYAQKLPRVIAANVEPHIKLSVWTSTLKRTMQTAAGLPYPKIQWRALDELDSGLCDGLTYEEIDEKYPLEAAERARDKFLYRYPGGESYRDLVQRLEPIIMELERPRDPDRQILIISHQAVIRALYAYFMDISPEELPYVNVPLHTVFRLTPKAYKCEEVTWKVDVPAVSTYRPRLETPTSSPIKAKTEALLASSAASLGDGTVALSVLEGKH</sequence>
<evidence type="ECO:0000256" key="3">
    <source>
        <dbReference type="PIRSR" id="PIRSR613078-3"/>
    </source>
</evidence>
<feature type="site" description="Transition state stabilizer" evidence="3">
    <location>
        <position position="397"/>
    </location>
</feature>
<dbReference type="FunFam" id="3.40.50.300:FF:000644">
    <property type="entry name" value="GpmB, Fructose-2,6-bisphosphatase"/>
    <property type="match status" value="1"/>
</dbReference>
<dbReference type="PIRSF" id="PIRSF000709">
    <property type="entry name" value="6PFK_2-Ptase"/>
    <property type="match status" value="1"/>
</dbReference>
<dbReference type="OrthoDB" id="267323at2759"/>
<dbReference type="SUPFAM" id="SSF52540">
    <property type="entry name" value="P-loop containing nucleoside triphosphate hydrolases"/>
    <property type="match status" value="1"/>
</dbReference>
<keyword evidence="2" id="KW-0067">ATP-binding</keyword>
<dbReference type="PANTHER" id="PTHR10606:SF44">
    <property type="entry name" value="6-PHOSPHOFRUCTO 2-KINASE_FRUCTOSE 2,6-BISPHOSPHATASE LONG FORM"/>
    <property type="match status" value="1"/>
</dbReference>
<dbReference type="InterPro" id="IPR027417">
    <property type="entry name" value="P-loop_NTPase"/>
</dbReference>
<dbReference type="AlphaFoldDB" id="A0A507DSI2"/>
<evidence type="ECO:0000259" key="4">
    <source>
        <dbReference type="Pfam" id="PF01591"/>
    </source>
</evidence>
<evidence type="ECO:0000313" key="7">
    <source>
        <dbReference type="Proteomes" id="UP000317494"/>
    </source>
</evidence>
<dbReference type="PROSITE" id="PS00175">
    <property type="entry name" value="PG_MUTASE"/>
    <property type="match status" value="1"/>
</dbReference>
<organism evidence="6 7">
    <name type="scientific">Synchytrium endobioticum</name>
    <dbReference type="NCBI Taxonomy" id="286115"/>
    <lineage>
        <taxon>Eukaryota</taxon>
        <taxon>Fungi</taxon>
        <taxon>Fungi incertae sedis</taxon>
        <taxon>Chytridiomycota</taxon>
        <taxon>Chytridiomycota incertae sedis</taxon>
        <taxon>Chytridiomycetes</taxon>
        <taxon>Synchytriales</taxon>
        <taxon>Synchytriaceae</taxon>
        <taxon>Synchytrium</taxon>
    </lineage>
</organism>
<dbReference type="SUPFAM" id="SSF53254">
    <property type="entry name" value="Phosphoglycerate mutase-like"/>
    <property type="match status" value="1"/>
</dbReference>
<dbReference type="Gene3D" id="3.40.50.1240">
    <property type="entry name" value="Phosphoglycerate mutase-like"/>
    <property type="match status" value="1"/>
</dbReference>
<dbReference type="InterPro" id="IPR013078">
    <property type="entry name" value="His_Pase_superF_clade-1"/>
</dbReference>